<dbReference type="EMBL" id="JAVHJS010000019">
    <property type="protein sequence ID" value="KAK2827256.1"/>
    <property type="molecule type" value="Genomic_DNA"/>
</dbReference>
<name>A0AA88LZ83_TACVA</name>
<accession>A0AA88LZ83</accession>
<sequence>MFSDVLTCTLFERSGGFNTNFLDPASHSSPGALDGNGDFYDMKAAPVPVKRRFSDAPPRHVCTSAMAARVLSN</sequence>
<dbReference type="Proteomes" id="UP001187315">
    <property type="component" value="Unassembled WGS sequence"/>
</dbReference>
<organism evidence="1 2">
    <name type="scientific">Tachysurus vachellii</name>
    <name type="common">Darkbarbel catfish</name>
    <name type="synonym">Pelteobagrus vachellii</name>
    <dbReference type="NCBI Taxonomy" id="175792"/>
    <lineage>
        <taxon>Eukaryota</taxon>
        <taxon>Metazoa</taxon>
        <taxon>Chordata</taxon>
        <taxon>Craniata</taxon>
        <taxon>Vertebrata</taxon>
        <taxon>Euteleostomi</taxon>
        <taxon>Actinopterygii</taxon>
        <taxon>Neopterygii</taxon>
        <taxon>Teleostei</taxon>
        <taxon>Ostariophysi</taxon>
        <taxon>Siluriformes</taxon>
        <taxon>Bagridae</taxon>
        <taxon>Tachysurus</taxon>
    </lineage>
</organism>
<keyword evidence="2" id="KW-1185">Reference proteome</keyword>
<comment type="caution">
    <text evidence="1">The sequence shown here is derived from an EMBL/GenBank/DDBJ whole genome shotgun (WGS) entry which is preliminary data.</text>
</comment>
<evidence type="ECO:0000313" key="1">
    <source>
        <dbReference type="EMBL" id="KAK2827256.1"/>
    </source>
</evidence>
<protein>
    <submittedName>
        <fullName evidence="1">Uncharacterized protein</fullName>
    </submittedName>
</protein>
<dbReference type="AlphaFoldDB" id="A0AA88LZ83"/>
<gene>
    <name evidence="1" type="ORF">Q7C36_018182</name>
</gene>
<evidence type="ECO:0000313" key="2">
    <source>
        <dbReference type="Proteomes" id="UP001187315"/>
    </source>
</evidence>
<reference evidence="1" key="1">
    <citation type="submission" date="2023-08" db="EMBL/GenBank/DDBJ databases">
        <title>Pelteobagrus vachellii genome.</title>
        <authorList>
            <person name="Liu H."/>
        </authorList>
    </citation>
    <scope>NUCLEOTIDE SEQUENCE</scope>
    <source>
        <strain evidence="1">PRFRI_2022a</strain>
        <tissue evidence="1">Muscle</tissue>
    </source>
</reference>
<proteinExistence type="predicted"/>